<dbReference type="Proteomes" id="UP001631993">
    <property type="component" value="Unassembled WGS sequence"/>
</dbReference>
<evidence type="ECO:0000313" key="2">
    <source>
        <dbReference type="EMBL" id="MFM9653596.1"/>
    </source>
</evidence>
<dbReference type="PANTHER" id="PTHR45398">
    <property type="match status" value="1"/>
</dbReference>
<dbReference type="InterPro" id="IPR023213">
    <property type="entry name" value="CAT-like_dom_sf"/>
</dbReference>
<organism evidence="2 3">
    <name type="scientific">Streptomyces galilaeus</name>
    <dbReference type="NCBI Taxonomy" id="33899"/>
    <lineage>
        <taxon>Bacteria</taxon>
        <taxon>Bacillati</taxon>
        <taxon>Actinomycetota</taxon>
        <taxon>Actinomycetes</taxon>
        <taxon>Kitasatosporales</taxon>
        <taxon>Streptomycetaceae</taxon>
        <taxon>Streptomyces</taxon>
    </lineage>
</organism>
<name>A0ABW9IYU7_STRGJ</name>
<feature type="domain" description="Condensation" evidence="1">
    <location>
        <begin position="2"/>
        <end position="202"/>
    </location>
</feature>
<dbReference type="Pfam" id="PF00668">
    <property type="entry name" value="Condensation"/>
    <property type="match status" value="1"/>
</dbReference>
<feature type="non-terminal residue" evidence="2">
    <location>
        <position position="211"/>
    </location>
</feature>
<evidence type="ECO:0000313" key="3">
    <source>
        <dbReference type="Proteomes" id="UP001631993"/>
    </source>
</evidence>
<dbReference type="RefSeq" id="WP_409097832.1">
    <property type="nucleotide sequence ID" value="NZ_JBJVNE010000088.1"/>
</dbReference>
<keyword evidence="3" id="KW-1185">Reference proteome</keyword>
<dbReference type="Gene3D" id="3.30.559.10">
    <property type="entry name" value="Chloramphenicol acetyltransferase-like domain"/>
    <property type="match status" value="1"/>
</dbReference>
<accession>A0ABW9IYU7</accession>
<evidence type="ECO:0000259" key="1">
    <source>
        <dbReference type="Pfam" id="PF00668"/>
    </source>
</evidence>
<comment type="caution">
    <text evidence="2">The sequence shown here is derived from an EMBL/GenBank/DDBJ whole genome shotgun (WGS) entry which is preliminary data.</text>
</comment>
<reference evidence="2 3" key="1">
    <citation type="submission" date="2024-12" db="EMBL/GenBank/DDBJ databases">
        <title>Forecasting of Potato common scab and diversities of Pathogenic streptomyces spp. in china.</title>
        <authorList>
            <person name="Handique U."/>
            <person name="Wu J."/>
        </authorList>
    </citation>
    <scope>NUCLEOTIDE SEQUENCE [LARGE SCALE GENOMIC DNA]</scope>
    <source>
        <strain evidence="2 3">ZRIMU1585</strain>
    </source>
</reference>
<gene>
    <name evidence="2" type="ORF">ACKI1S_46955</name>
</gene>
<proteinExistence type="predicted"/>
<dbReference type="PANTHER" id="PTHR45398:SF1">
    <property type="entry name" value="ENZYME, PUTATIVE (JCVI)-RELATED"/>
    <property type="match status" value="1"/>
</dbReference>
<sequence length="211" mass="22271">MTVFMVLQAALAVTLHRLGAGTDIPIGSAIAGRTDEALDDLVGCFVNTLVVRTDLSGDPSFGELLDQVRERGLRAFEHQDVPFERLVEELAPVRSTARHPLFQVMLTVQNTGSAKLELSGLAAERLAGGAPAAKFDLEITAAEEIGAGGTPAGIHVHVTVSADVFDAEAAVRIGGCWVRVLAGLVEDPSVRVGAVEVLDGVERGRVLVEWN</sequence>
<dbReference type="Gene3D" id="3.30.559.30">
    <property type="entry name" value="Nonribosomal peptide synthetase, condensation domain"/>
    <property type="match status" value="1"/>
</dbReference>
<protein>
    <submittedName>
        <fullName evidence="2">Condensation domain-containing protein</fullName>
    </submittedName>
</protein>
<dbReference type="InterPro" id="IPR001242">
    <property type="entry name" value="Condensation_dom"/>
</dbReference>
<dbReference type="EMBL" id="JBJVNE010000088">
    <property type="protein sequence ID" value="MFM9653596.1"/>
    <property type="molecule type" value="Genomic_DNA"/>
</dbReference>
<dbReference type="SUPFAM" id="SSF52777">
    <property type="entry name" value="CoA-dependent acyltransferases"/>
    <property type="match status" value="1"/>
</dbReference>